<dbReference type="AlphaFoldDB" id="A0A8H4J369"/>
<dbReference type="PANTHER" id="PTHR47843">
    <property type="entry name" value="BTB DOMAIN-CONTAINING PROTEIN-RELATED"/>
    <property type="match status" value="1"/>
</dbReference>
<dbReference type="SMART" id="SM00225">
    <property type="entry name" value="BTB"/>
    <property type="match status" value="2"/>
</dbReference>
<keyword evidence="3" id="KW-1185">Reference proteome</keyword>
<dbReference type="CDD" id="cd18186">
    <property type="entry name" value="BTB_POZ_ZBTB_KLHL-like"/>
    <property type="match status" value="2"/>
</dbReference>
<dbReference type="InterPro" id="IPR000210">
    <property type="entry name" value="BTB/POZ_dom"/>
</dbReference>
<accession>A0A8H4J369</accession>
<sequence>MFMVFFFPDYPSQLARGLVPTKKQLPGLSKRLSKTTADDEDARPVPGMRQANINVDMKTVPAAKLKSRGAAHYKFAPDACADLLIRCEHMTFQCHMLVVCEKSSFFNNALKPEHNFKEARTGIIRLVEDEAPVVQAMLRFIYNGDYRDTRQRNACGRGRDLGIAIFHAKVYALAAKYDVQPLKELARKKFLPYLGKDGPLDIATYKYCVHRLVEGVYNSTPESDRGLRDAVMEYCARHAYELWECEPFWRYCEKDSGAFEGELWARVERTGKRKRVARKHGAGRVRSPNWWRAVGGDERAKIELWLRKKEAQTGVIDLSEESEGLVYVLLGYFYTHDVLLKIYDGQSTKVAMAKIYAKIYAIAEKYRVEGLKMRAWGEFVDCLNHDAWKSPEFIGIIPYVWESIPENDKPLRYAILSAVKPQLHWFMKTPRFKEEMDKIEGFWKNLAMYSANFPKRRAPSISRLWSSATSSQRRLSSPPPPYAGGPESSFAIVAGREKSVSAAATTSPGFYRFPPLGYNVKPCVDGTFTEPDSDRVNSDFKRGLDKLYDGRFEEGNFSDLVVKCRDYTFYVHRVILCPQSAFFAEALKPDFSFQEAQPGIISLDDDEPELVDGLLGYFYTSRVQVERLINSEILAANVGSSMMYLVGLYAIAEKYQVSELKEQAWRHFMDAAVRLRGWREPNFPQVVTKIFETTPESDKRLRCVALAVIKTRLKYFTRNPAFVEEMDRIDGFWAAFAQYSATWPWMELYRCVTCGEVMMNLPWEEDERSPPCWGCGTVEEHKTWRASIIKYDPNDEEMMEEARAAKRQRTE</sequence>
<feature type="domain" description="BTB" evidence="1">
    <location>
        <begin position="81"/>
        <end position="150"/>
    </location>
</feature>
<dbReference type="PROSITE" id="PS50097">
    <property type="entry name" value="BTB"/>
    <property type="match status" value="2"/>
</dbReference>
<dbReference type="PANTHER" id="PTHR47843:SF5">
    <property type="entry name" value="BTB_POZ DOMAIN PROTEIN"/>
    <property type="match status" value="1"/>
</dbReference>
<dbReference type="Proteomes" id="UP000572817">
    <property type="component" value="Unassembled WGS sequence"/>
</dbReference>
<evidence type="ECO:0000259" key="1">
    <source>
        <dbReference type="PROSITE" id="PS50097"/>
    </source>
</evidence>
<feature type="domain" description="BTB" evidence="1">
    <location>
        <begin position="558"/>
        <end position="627"/>
    </location>
</feature>
<protein>
    <submittedName>
        <fullName evidence="2">Btb poz domain protein</fullName>
    </submittedName>
</protein>
<gene>
    <name evidence="2" type="ORF">GTA08_BOTSDO12116</name>
</gene>
<dbReference type="OrthoDB" id="3872669at2759"/>
<dbReference type="EMBL" id="WWBZ02000007">
    <property type="protein sequence ID" value="KAF4312225.1"/>
    <property type="molecule type" value="Genomic_DNA"/>
</dbReference>
<name>A0A8H4J369_9PEZI</name>
<dbReference type="Pfam" id="PF00651">
    <property type="entry name" value="BTB"/>
    <property type="match status" value="2"/>
</dbReference>
<proteinExistence type="predicted"/>
<evidence type="ECO:0000313" key="3">
    <source>
        <dbReference type="Proteomes" id="UP000572817"/>
    </source>
</evidence>
<comment type="caution">
    <text evidence="2">The sequence shown here is derived from an EMBL/GenBank/DDBJ whole genome shotgun (WGS) entry which is preliminary data.</text>
</comment>
<dbReference type="InterPro" id="IPR011333">
    <property type="entry name" value="SKP1/BTB/POZ_sf"/>
</dbReference>
<dbReference type="Gene3D" id="3.30.710.10">
    <property type="entry name" value="Potassium Channel Kv1.1, Chain A"/>
    <property type="match status" value="2"/>
</dbReference>
<evidence type="ECO:0000313" key="2">
    <source>
        <dbReference type="EMBL" id="KAF4312225.1"/>
    </source>
</evidence>
<dbReference type="SUPFAM" id="SSF54695">
    <property type="entry name" value="POZ domain"/>
    <property type="match status" value="2"/>
</dbReference>
<organism evidence="2 3">
    <name type="scientific">Botryosphaeria dothidea</name>
    <dbReference type="NCBI Taxonomy" id="55169"/>
    <lineage>
        <taxon>Eukaryota</taxon>
        <taxon>Fungi</taxon>
        <taxon>Dikarya</taxon>
        <taxon>Ascomycota</taxon>
        <taxon>Pezizomycotina</taxon>
        <taxon>Dothideomycetes</taxon>
        <taxon>Dothideomycetes incertae sedis</taxon>
        <taxon>Botryosphaeriales</taxon>
        <taxon>Botryosphaeriaceae</taxon>
        <taxon>Botryosphaeria</taxon>
    </lineage>
</organism>
<reference evidence="2" key="1">
    <citation type="submission" date="2020-04" db="EMBL/GenBank/DDBJ databases">
        <title>Genome Assembly and Annotation of Botryosphaeria dothidea sdau 11-99, a Latent Pathogen of Apple Fruit Ring Rot in China.</title>
        <authorList>
            <person name="Yu C."/>
            <person name="Diao Y."/>
            <person name="Lu Q."/>
            <person name="Zhao J."/>
            <person name="Cui S."/>
            <person name="Peng C."/>
            <person name="He B."/>
            <person name="Liu H."/>
        </authorList>
    </citation>
    <scope>NUCLEOTIDE SEQUENCE [LARGE SCALE GENOMIC DNA]</scope>
    <source>
        <strain evidence="2">Sdau11-99</strain>
    </source>
</reference>